<dbReference type="InterPro" id="IPR022085">
    <property type="entry name" value="OpdG"/>
</dbReference>
<dbReference type="Proteomes" id="UP000266272">
    <property type="component" value="Unassembled WGS sequence"/>
</dbReference>
<dbReference type="PANTHER" id="PTHR38797">
    <property type="entry name" value="NUCLEAR PORE COMPLEX PROTEIN NUP85-RELATED"/>
    <property type="match status" value="1"/>
</dbReference>
<dbReference type="STRING" id="490622.A0A395P0T4"/>
<dbReference type="PANTHER" id="PTHR38797:SF4">
    <property type="entry name" value="NUCLEAR PORE COMPLEX PROTEIN NUP85"/>
    <property type="match status" value="1"/>
</dbReference>
<dbReference type="OrthoDB" id="3350591at2759"/>
<evidence type="ECO:0000313" key="1">
    <source>
        <dbReference type="EMBL" id="RFU81863.1"/>
    </source>
</evidence>
<dbReference type="Pfam" id="PF12311">
    <property type="entry name" value="DUF3632"/>
    <property type="match status" value="1"/>
</dbReference>
<name>A0A395P0T4_TRIAR</name>
<comment type="caution">
    <text evidence="1">The sequence shown here is derived from an EMBL/GenBank/DDBJ whole genome shotgun (WGS) entry which is preliminary data.</text>
</comment>
<protein>
    <submittedName>
        <fullName evidence="1">Uncharacterized protein</fullName>
    </submittedName>
</protein>
<accession>A0A395P0T4</accession>
<dbReference type="AlphaFoldDB" id="A0A395P0T4"/>
<proteinExistence type="predicted"/>
<dbReference type="EMBL" id="PXOA01000020">
    <property type="protein sequence ID" value="RFU81863.1"/>
    <property type="molecule type" value="Genomic_DNA"/>
</dbReference>
<organism evidence="1 2">
    <name type="scientific">Trichoderma arundinaceum</name>
    <dbReference type="NCBI Taxonomy" id="490622"/>
    <lineage>
        <taxon>Eukaryota</taxon>
        <taxon>Fungi</taxon>
        <taxon>Dikarya</taxon>
        <taxon>Ascomycota</taxon>
        <taxon>Pezizomycotina</taxon>
        <taxon>Sordariomycetes</taxon>
        <taxon>Hypocreomycetidae</taxon>
        <taxon>Hypocreales</taxon>
        <taxon>Hypocreaceae</taxon>
        <taxon>Trichoderma</taxon>
    </lineage>
</organism>
<reference evidence="1 2" key="1">
    <citation type="journal article" date="2018" name="PLoS Pathog.">
        <title>Evolution of structural diversity of trichothecenes, a family of toxins produced by plant pathogenic and entomopathogenic fungi.</title>
        <authorList>
            <person name="Proctor R.H."/>
            <person name="McCormick S.P."/>
            <person name="Kim H.S."/>
            <person name="Cardoza R.E."/>
            <person name="Stanley A.M."/>
            <person name="Lindo L."/>
            <person name="Kelly A."/>
            <person name="Brown D.W."/>
            <person name="Lee T."/>
            <person name="Vaughan M.M."/>
            <person name="Alexander N.J."/>
            <person name="Busman M."/>
            <person name="Gutierrez S."/>
        </authorList>
    </citation>
    <scope>NUCLEOTIDE SEQUENCE [LARGE SCALE GENOMIC DNA]</scope>
    <source>
        <strain evidence="1 2">IBT 40837</strain>
    </source>
</reference>
<evidence type="ECO:0000313" key="2">
    <source>
        <dbReference type="Proteomes" id="UP000266272"/>
    </source>
</evidence>
<sequence length="277" mass="30134">MAEASIDIGALVATHDFSPEAKSKLANLLDAAINNTASRTDAAEAAADGIDQLCPRNEDAEGYLWSLWTLFIDISKRIPLDDARIQSLVEVVKKLKAKQGGSIEIWGSPSSLWADLPLFGPVMRDAWNATPNFDSSPEEATKIAQWISLNSFAARLLGSSVQSWTNFALWELRDGLEEPLPTQQAKDTHLITASEWITHAGRVLEGEGQKGTQLDENDTRALAAGTLLVEGGSGFSETRWRFWSKRLEELGADAGAEAKNRAEKALEVIRSLGVESS</sequence>
<dbReference type="InterPro" id="IPR053204">
    <property type="entry name" value="Oxopyrrolidines_Biosynth-assoc"/>
</dbReference>
<gene>
    <name evidence="1" type="ORF">TARUN_326</name>
</gene>
<keyword evidence="2" id="KW-1185">Reference proteome</keyword>